<dbReference type="Proteomes" id="UP000886886">
    <property type="component" value="Unassembled WGS sequence"/>
</dbReference>
<reference evidence="2" key="1">
    <citation type="submission" date="2020-10" db="EMBL/GenBank/DDBJ databases">
        <authorList>
            <person name="Gilroy R."/>
        </authorList>
    </citation>
    <scope>NUCLEOTIDE SEQUENCE</scope>
    <source>
        <strain evidence="2">ChiSjej3B21-11622</strain>
    </source>
</reference>
<evidence type="ECO:0000256" key="1">
    <source>
        <dbReference type="SAM" id="MobiDB-lite"/>
    </source>
</evidence>
<comment type="caution">
    <text evidence="2">The sequence shown here is derived from an EMBL/GenBank/DDBJ whole genome shotgun (WGS) entry which is preliminary data.</text>
</comment>
<name>A0A9D0ZYU6_9FIRM</name>
<evidence type="ECO:0000313" key="3">
    <source>
        <dbReference type="Proteomes" id="UP000886886"/>
    </source>
</evidence>
<protein>
    <submittedName>
        <fullName evidence="2">ERF family protein</fullName>
    </submittedName>
</protein>
<sequence>MSKYSYMNLNQKMIKIRKKIPALIRKRYSEDVDYDFVKLDDINQFLTPALNKYGVDFDILREIPTQQDASGHAQFLMQEGNLWRYEADLEICWTNADHPEERSYSVLHLVGTNDVPDKAKGTAMTYGLKYYLLNKFNIPQNGDDDPDMKGKQTEPPEAKAEEPKSKANPSKKNPGEQKTTKETAFPVEADLEEGLGNAKDRFSGKPDAHGRNGNAVSAGGRNAEKQPSAPVSEKQDRQSQNAGKMTAEKMDGPKKQKETDEGRKTVPEESRREETPVHSSRAITPPTPPVTRPSASEEEEEEMVFFEAEDDEDITKNSEEEDLADGFRSVTEEDQIPFEEDGQAELDLHLEEERVDSEVEKAKAVICNFGVHRGRPMKELLETPEGRKALKWLAESYAGANQKMKAAAKVLVESDIYMKDAA</sequence>
<feature type="compositionally biased region" description="Basic and acidic residues" evidence="1">
    <location>
        <begin position="198"/>
        <end position="210"/>
    </location>
</feature>
<feature type="compositionally biased region" description="Basic and acidic residues" evidence="1">
    <location>
        <begin position="246"/>
        <end position="276"/>
    </location>
</feature>
<organism evidence="2 3">
    <name type="scientific">Candidatus Limivivens merdigallinarum</name>
    <dbReference type="NCBI Taxonomy" id="2840859"/>
    <lineage>
        <taxon>Bacteria</taxon>
        <taxon>Bacillati</taxon>
        <taxon>Bacillota</taxon>
        <taxon>Clostridia</taxon>
        <taxon>Lachnospirales</taxon>
        <taxon>Lachnospiraceae</taxon>
        <taxon>Lachnospiraceae incertae sedis</taxon>
        <taxon>Candidatus Limivivens</taxon>
    </lineage>
</organism>
<evidence type="ECO:0000313" key="2">
    <source>
        <dbReference type="EMBL" id="HIQ97320.1"/>
    </source>
</evidence>
<feature type="compositionally biased region" description="Acidic residues" evidence="1">
    <location>
        <begin position="296"/>
        <end position="324"/>
    </location>
</feature>
<reference evidence="2" key="2">
    <citation type="journal article" date="2021" name="PeerJ">
        <title>Extensive microbial diversity within the chicken gut microbiome revealed by metagenomics and culture.</title>
        <authorList>
            <person name="Gilroy R."/>
            <person name="Ravi A."/>
            <person name="Getino M."/>
            <person name="Pursley I."/>
            <person name="Horton D.L."/>
            <person name="Alikhan N.F."/>
            <person name="Baker D."/>
            <person name="Gharbi K."/>
            <person name="Hall N."/>
            <person name="Watson M."/>
            <person name="Adriaenssens E.M."/>
            <person name="Foster-Nyarko E."/>
            <person name="Jarju S."/>
            <person name="Secka A."/>
            <person name="Antonio M."/>
            <person name="Oren A."/>
            <person name="Chaudhuri R.R."/>
            <person name="La Ragione R."/>
            <person name="Hildebrand F."/>
            <person name="Pallen M.J."/>
        </authorList>
    </citation>
    <scope>NUCLEOTIDE SEQUENCE</scope>
    <source>
        <strain evidence="2">ChiSjej3B21-11622</strain>
    </source>
</reference>
<accession>A0A9D0ZYU6</accession>
<dbReference type="Pfam" id="PF04404">
    <property type="entry name" value="ERF"/>
    <property type="match status" value="1"/>
</dbReference>
<dbReference type="EMBL" id="DVFT01000181">
    <property type="protein sequence ID" value="HIQ97320.1"/>
    <property type="molecule type" value="Genomic_DNA"/>
</dbReference>
<gene>
    <name evidence="2" type="ORF">IAB26_12245</name>
</gene>
<dbReference type="AlphaFoldDB" id="A0A9D0ZYU6"/>
<feature type="compositionally biased region" description="Basic and acidic residues" evidence="1">
    <location>
        <begin position="147"/>
        <end position="165"/>
    </location>
</feature>
<proteinExistence type="predicted"/>
<feature type="region of interest" description="Disordered" evidence="1">
    <location>
        <begin position="140"/>
        <end position="335"/>
    </location>
</feature>
<dbReference type="InterPro" id="IPR007499">
    <property type="entry name" value="ERF_bacteria_virus"/>
</dbReference>